<evidence type="ECO:0000256" key="7">
    <source>
        <dbReference type="HAMAP-Rule" id="MF_00159"/>
    </source>
</evidence>
<dbReference type="GO" id="GO:0051539">
    <property type="term" value="F:4 iron, 4 sulfur cluster binding"/>
    <property type="evidence" value="ECO:0007669"/>
    <property type="project" value="UniProtKB-UniRule"/>
</dbReference>
<evidence type="ECO:0000313" key="10">
    <source>
        <dbReference type="EMBL" id="CEA17043.1"/>
    </source>
</evidence>
<dbReference type="HOGENOM" id="CLU_012689_0_0_10"/>
<dbReference type="OrthoDB" id="9803214at2"/>
<dbReference type="Pfam" id="PF26540">
    <property type="entry name" value="GcpE_C"/>
    <property type="match status" value="1"/>
</dbReference>
<dbReference type="InterPro" id="IPR058578">
    <property type="entry name" value="IspG_TIM"/>
</dbReference>
<protein>
    <recommendedName>
        <fullName evidence="7">4-hydroxy-3-methylbut-2-en-1-yl diphosphate synthase (flavodoxin)</fullName>
        <ecNumber evidence="7">1.17.7.3</ecNumber>
    </recommendedName>
    <alternativeName>
        <fullName evidence="7">1-hydroxy-2-methyl-2-(E)-butenyl 4-diphosphate synthase</fullName>
    </alternativeName>
</protein>
<dbReference type="NCBIfam" id="NF002534">
    <property type="entry name" value="PRK02048.1"/>
    <property type="match status" value="1"/>
</dbReference>
<dbReference type="STRING" id="1562970.ING2E5B_2316"/>
<dbReference type="PANTHER" id="PTHR30454:SF0">
    <property type="entry name" value="4-HYDROXY-3-METHYLBUT-2-EN-1-YL DIPHOSPHATE SYNTHASE (FERREDOXIN), CHLOROPLASTIC"/>
    <property type="match status" value="1"/>
</dbReference>
<dbReference type="GO" id="GO:0005506">
    <property type="term" value="F:iron ion binding"/>
    <property type="evidence" value="ECO:0007669"/>
    <property type="project" value="InterPro"/>
</dbReference>
<feature type="domain" description="IspG C-terminal" evidence="9">
    <location>
        <begin position="518"/>
        <end position="606"/>
    </location>
</feature>
<organism evidence="10 11">
    <name type="scientific">Fermentimonas caenicola</name>
    <dbReference type="NCBI Taxonomy" id="1562970"/>
    <lineage>
        <taxon>Bacteria</taxon>
        <taxon>Pseudomonadati</taxon>
        <taxon>Bacteroidota</taxon>
        <taxon>Bacteroidia</taxon>
        <taxon>Bacteroidales</taxon>
        <taxon>Dysgonomonadaceae</taxon>
        <taxon>Fermentimonas</taxon>
    </lineage>
</organism>
<keyword evidence="1 7" id="KW-0004">4Fe-4S</keyword>
<dbReference type="GO" id="GO:0016114">
    <property type="term" value="P:terpenoid biosynthetic process"/>
    <property type="evidence" value="ECO:0007669"/>
    <property type="project" value="InterPro"/>
</dbReference>
<name>A0A098C3Q3_9BACT</name>
<dbReference type="InterPro" id="IPR017178">
    <property type="entry name" value="IspG_atypical"/>
</dbReference>
<dbReference type="FunFam" id="3.20.20.20:FF:000005">
    <property type="entry name" value="4-hydroxy-3-methylbut-2-en-1-yl diphosphate synthase (flavodoxin)"/>
    <property type="match status" value="1"/>
</dbReference>
<dbReference type="Pfam" id="PF04551">
    <property type="entry name" value="GcpE"/>
    <property type="match status" value="1"/>
</dbReference>
<dbReference type="InterPro" id="IPR011005">
    <property type="entry name" value="Dihydropteroate_synth-like_sf"/>
</dbReference>
<dbReference type="Gene3D" id="3.30.413.10">
    <property type="entry name" value="Sulfite Reductase Hemoprotein, domain 1"/>
    <property type="match status" value="1"/>
</dbReference>
<dbReference type="EC" id="1.17.7.3" evidence="7"/>
<feature type="binding site" evidence="7">
    <location>
        <position position="522"/>
    </location>
    <ligand>
        <name>[4Fe-4S] cluster</name>
        <dbReference type="ChEBI" id="CHEBI:49883"/>
    </ligand>
</feature>
<evidence type="ECO:0000256" key="1">
    <source>
        <dbReference type="ARBA" id="ARBA00022485"/>
    </source>
</evidence>
<dbReference type="UniPathway" id="UPA00056">
    <property type="reaction ID" value="UER00096"/>
</dbReference>
<feature type="binding site" evidence="7">
    <location>
        <position position="556"/>
    </location>
    <ligand>
        <name>[4Fe-4S] cluster</name>
        <dbReference type="ChEBI" id="CHEBI:49883"/>
    </ligand>
</feature>
<evidence type="ECO:0000259" key="8">
    <source>
        <dbReference type="Pfam" id="PF04551"/>
    </source>
</evidence>
<dbReference type="Gene3D" id="3.20.20.20">
    <property type="entry name" value="Dihydropteroate synthase-like"/>
    <property type="match status" value="1"/>
</dbReference>
<dbReference type="EMBL" id="LN515532">
    <property type="protein sequence ID" value="CEA17043.1"/>
    <property type="molecule type" value="Genomic_DNA"/>
</dbReference>
<evidence type="ECO:0000259" key="9">
    <source>
        <dbReference type="Pfam" id="PF26540"/>
    </source>
</evidence>
<evidence type="ECO:0000256" key="6">
    <source>
        <dbReference type="ARBA" id="ARBA00023229"/>
    </source>
</evidence>
<evidence type="ECO:0000256" key="5">
    <source>
        <dbReference type="ARBA" id="ARBA00023014"/>
    </source>
</evidence>
<dbReference type="PATRIC" id="fig|1562970.3.peg.2290"/>
<keyword evidence="5 7" id="KW-0411">Iron-sulfur</keyword>
<dbReference type="AlphaFoldDB" id="A0A098C3Q3"/>
<comment type="pathway">
    <text evidence="7">Isoprenoid biosynthesis; isopentenyl diphosphate biosynthesis via DXP pathway; isopentenyl diphosphate from 1-deoxy-D-xylulose 5-phosphate: step 5/6.</text>
</comment>
<feature type="binding site" evidence="7">
    <location>
        <position position="563"/>
    </location>
    <ligand>
        <name>[4Fe-4S] cluster</name>
        <dbReference type="ChEBI" id="CHEBI:49883"/>
    </ligand>
</feature>
<dbReference type="PANTHER" id="PTHR30454">
    <property type="entry name" value="4-HYDROXY-3-METHYLBUT-2-EN-1-YL DIPHOSPHATE SYNTHASE"/>
    <property type="match status" value="1"/>
</dbReference>
<dbReference type="InterPro" id="IPR045854">
    <property type="entry name" value="NO2/SO3_Rdtase_4Fe4S_sf"/>
</dbReference>
<evidence type="ECO:0000256" key="2">
    <source>
        <dbReference type="ARBA" id="ARBA00022723"/>
    </source>
</evidence>
<comment type="cofactor">
    <cofactor evidence="7">
        <name>[4Fe-4S] cluster</name>
        <dbReference type="ChEBI" id="CHEBI:49883"/>
    </cofactor>
    <text evidence="7">Binds 1 [4Fe-4S] cluster.</text>
</comment>
<dbReference type="NCBIfam" id="TIGR00612">
    <property type="entry name" value="ispG_gcpE"/>
    <property type="match status" value="1"/>
</dbReference>
<proteinExistence type="inferred from homology"/>
<comment type="function">
    <text evidence="7">Converts 2C-methyl-D-erythritol 2,4-cyclodiphosphate (ME-2,4cPP) into 1-hydroxy-2-methyl-2-(E)-butenyl 4-diphosphate.</text>
</comment>
<dbReference type="InterPro" id="IPR058579">
    <property type="entry name" value="IspG_C"/>
</dbReference>
<evidence type="ECO:0000256" key="3">
    <source>
        <dbReference type="ARBA" id="ARBA00023002"/>
    </source>
</evidence>
<dbReference type="GO" id="GO:0019288">
    <property type="term" value="P:isopentenyl diphosphate biosynthetic process, methylerythritol 4-phosphate pathway"/>
    <property type="evidence" value="ECO:0007669"/>
    <property type="project" value="UniProtKB-UniRule"/>
</dbReference>
<comment type="catalytic activity">
    <reaction evidence="7">
        <text>(2E)-4-hydroxy-3-methylbut-2-enyl diphosphate + oxidized [flavodoxin] + H2O + 2 H(+) = 2-C-methyl-D-erythritol 2,4-cyclic diphosphate + reduced [flavodoxin]</text>
        <dbReference type="Rhea" id="RHEA:43604"/>
        <dbReference type="Rhea" id="RHEA-COMP:10622"/>
        <dbReference type="Rhea" id="RHEA-COMP:10623"/>
        <dbReference type="ChEBI" id="CHEBI:15377"/>
        <dbReference type="ChEBI" id="CHEBI:15378"/>
        <dbReference type="ChEBI" id="CHEBI:57618"/>
        <dbReference type="ChEBI" id="CHEBI:58210"/>
        <dbReference type="ChEBI" id="CHEBI:58483"/>
        <dbReference type="ChEBI" id="CHEBI:128753"/>
        <dbReference type="EC" id="1.17.7.3"/>
    </reaction>
</comment>
<dbReference type="GO" id="GO:0141197">
    <property type="term" value="F:4-hydroxy-3-methylbut-2-enyl-diphosphate synthase activity (flavodoxin)"/>
    <property type="evidence" value="ECO:0007669"/>
    <property type="project" value="UniProtKB-EC"/>
</dbReference>
<keyword evidence="3 7" id="KW-0560">Oxidoreductase</keyword>
<dbReference type="KEGG" id="pbt:ING2E5B_2316"/>
<keyword evidence="11" id="KW-1185">Reference proteome</keyword>
<dbReference type="PIRSF" id="PIRSF037336">
    <property type="entry name" value="IspG_like"/>
    <property type="match status" value="1"/>
</dbReference>
<keyword evidence="4 7" id="KW-0408">Iron</keyword>
<gene>
    <name evidence="7 10" type="primary">ispG</name>
    <name evidence="10" type="ORF">ING2E5B_2316</name>
</gene>
<dbReference type="GO" id="GO:0046429">
    <property type="term" value="F:4-hydroxy-3-methylbut-2-en-1-yl diphosphate synthase activity (ferredoxin)"/>
    <property type="evidence" value="ECO:0007669"/>
    <property type="project" value="UniProtKB-UniRule"/>
</dbReference>
<dbReference type="SUPFAM" id="SSF51717">
    <property type="entry name" value="Dihydropteroate synthetase-like"/>
    <property type="match status" value="1"/>
</dbReference>
<dbReference type="HAMAP" id="MF_00159">
    <property type="entry name" value="IspG"/>
    <property type="match status" value="1"/>
</dbReference>
<feature type="binding site" evidence="7">
    <location>
        <position position="525"/>
    </location>
    <ligand>
        <name>[4Fe-4S] cluster</name>
        <dbReference type="ChEBI" id="CHEBI:49883"/>
    </ligand>
</feature>
<evidence type="ECO:0000313" key="11">
    <source>
        <dbReference type="Proteomes" id="UP000032417"/>
    </source>
</evidence>
<comment type="similarity">
    <text evidence="7">Belongs to the IspG family.</text>
</comment>
<sequence length="617" mass="68908">MSFFNYKRRPTIDVKVGNIYMGGNYPVVIQTMTNTNTLDTEGSVAQCERIIASGADLIRLTTQGVREANNLKEIHQQLRDKGYNTPLSADIHFNPRAALVAATIAEKVRINPGNFVDKQKTFAEKEYTDEEYALELEKIRSQVVPFLNICKEHGTAVRIGVNHGSLSDRIMNRYGDTPEGMVESCMEFLRIAIKEDFKDIVISMKASNTVLMTKAVRLLVATMDKENIHFPLHLGVTEAGNGDDGRMKSAVGIGALLVDGIGDTIRVSLSEEPEAEVPVAQKLVEYINKLEGHEPIVSEEYPGFSPFSMDRRETDSVWNVGGEYLPVVISDRSRINDMSINPHFIPDYIYVGNRVPDNFPKGMKSIVDFENWEKKIDNFPLFTVDSLDKIKDCDSEVRFLRLSFPELSERVIAFLKVVPKVVVILTSDHQNRVGEQRAFFHTLLNEGCRVPVILQSSYKEDEAEDLQIKAGVDFGTVLLDGFGNGIMMSNEGKLDILDVDAYSFGILQAARVRTSKTEFISCPGCGRTLFDLQTTVALVQKHFSHLKHLKIGVMGCIVNGVGEMADADYGYVGAEHGKISLYRKKQLVAKNIPQAEAVEHLIQLIKDHGDWIEPAEN</sequence>
<dbReference type="SUPFAM" id="SSF56014">
    <property type="entry name" value="Nitrite and sulphite reductase 4Fe-4S domain-like"/>
    <property type="match status" value="1"/>
</dbReference>
<accession>A0A098C3Q3</accession>
<keyword evidence="6 7" id="KW-0414">Isoprene biosynthesis</keyword>
<evidence type="ECO:0000256" key="4">
    <source>
        <dbReference type="ARBA" id="ARBA00023004"/>
    </source>
</evidence>
<keyword evidence="2 7" id="KW-0479">Metal-binding</keyword>
<reference evidence="10 11" key="1">
    <citation type="submission" date="2014-08" db="EMBL/GenBank/DDBJ databases">
        <authorList>
            <person name="Wibberg D."/>
        </authorList>
    </citation>
    <scope>NUCLEOTIDE SEQUENCE [LARGE SCALE GENOMIC DNA]</scope>
    <source>
        <strain evidence="11">ING2-E5B</strain>
    </source>
</reference>
<feature type="domain" description="IspG TIM-barrel" evidence="8">
    <location>
        <begin position="11"/>
        <end position="281"/>
    </location>
</feature>
<dbReference type="Proteomes" id="UP000032417">
    <property type="component" value="Chromosome 1"/>
</dbReference>
<dbReference type="InterPro" id="IPR004588">
    <property type="entry name" value="IspG_bac-typ"/>
</dbReference>